<sequence>MCRGISHSVITKGCCKLADGENFSFDLSQEEIEEATRSREPELPKLP</sequence>
<dbReference type="EMBL" id="LT670848">
    <property type="protein sequence ID" value="SHM97723.1"/>
    <property type="molecule type" value="Genomic_DNA"/>
</dbReference>
<protein>
    <submittedName>
        <fullName evidence="1">Uncharacterized protein</fullName>
    </submittedName>
</protein>
<accession>A0A1M7N2H2</accession>
<organism evidence="1 2">
    <name type="scientific">Salegentibacter salegens</name>
    <dbReference type="NCBI Taxonomy" id="143223"/>
    <lineage>
        <taxon>Bacteria</taxon>
        <taxon>Pseudomonadati</taxon>
        <taxon>Bacteroidota</taxon>
        <taxon>Flavobacteriia</taxon>
        <taxon>Flavobacteriales</taxon>
        <taxon>Flavobacteriaceae</taxon>
        <taxon>Salegentibacter</taxon>
    </lineage>
</organism>
<dbReference type="Proteomes" id="UP000190235">
    <property type="component" value="Chromosome I"/>
</dbReference>
<keyword evidence="2" id="KW-1185">Reference proteome</keyword>
<dbReference type="AlphaFoldDB" id="A0A1M7N2H2"/>
<evidence type="ECO:0000313" key="2">
    <source>
        <dbReference type="Proteomes" id="UP000190235"/>
    </source>
</evidence>
<reference evidence="2" key="1">
    <citation type="submission" date="2016-11" db="EMBL/GenBank/DDBJ databases">
        <authorList>
            <person name="Varghese N."/>
            <person name="Submissions S."/>
        </authorList>
    </citation>
    <scope>NUCLEOTIDE SEQUENCE [LARGE SCALE GENOMIC DNA]</scope>
    <source>
        <strain evidence="2">ACAM 48</strain>
    </source>
</reference>
<evidence type="ECO:0000313" key="1">
    <source>
        <dbReference type="EMBL" id="SHM97723.1"/>
    </source>
</evidence>
<name>A0A1M7N2H2_9FLAO</name>
<gene>
    <name evidence="1" type="ORF">SAMN05878281_2838</name>
</gene>
<proteinExistence type="predicted"/>